<sequence>MEFVKAPGMMHQCELSEMPALGHLENDSQHSLAFLTEAGSIDGVSHIECKTRSLTRLLRQFKAAEAVI</sequence>
<keyword evidence="2" id="KW-1185">Reference proteome</keyword>
<accession>A0ACB9SHP2</accession>
<dbReference type="EMBL" id="CM042880">
    <property type="protein sequence ID" value="KAI4389013.1"/>
    <property type="molecule type" value="Genomic_DNA"/>
</dbReference>
<evidence type="ECO:0000313" key="2">
    <source>
        <dbReference type="Proteomes" id="UP001057402"/>
    </source>
</evidence>
<comment type="caution">
    <text evidence="1">The sequence shown here is derived from an EMBL/GenBank/DDBJ whole genome shotgun (WGS) entry which is preliminary data.</text>
</comment>
<proteinExistence type="predicted"/>
<dbReference type="Proteomes" id="UP001057402">
    <property type="component" value="Chromosome 1"/>
</dbReference>
<reference evidence="2" key="1">
    <citation type="journal article" date="2023" name="Front. Plant Sci.">
        <title>Chromosomal-level genome assembly of Melastoma candidum provides insights into trichome evolution.</title>
        <authorList>
            <person name="Zhong Y."/>
            <person name="Wu W."/>
            <person name="Sun C."/>
            <person name="Zou P."/>
            <person name="Liu Y."/>
            <person name="Dai S."/>
            <person name="Zhou R."/>
        </authorList>
    </citation>
    <scope>NUCLEOTIDE SEQUENCE [LARGE SCALE GENOMIC DNA]</scope>
</reference>
<organism evidence="1 2">
    <name type="scientific">Melastoma candidum</name>
    <dbReference type="NCBI Taxonomy" id="119954"/>
    <lineage>
        <taxon>Eukaryota</taxon>
        <taxon>Viridiplantae</taxon>
        <taxon>Streptophyta</taxon>
        <taxon>Embryophyta</taxon>
        <taxon>Tracheophyta</taxon>
        <taxon>Spermatophyta</taxon>
        <taxon>Magnoliopsida</taxon>
        <taxon>eudicotyledons</taxon>
        <taxon>Gunneridae</taxon>
        <taxon>Pentapetalae</taxon>
        <taxon>rosids</taxon>
        <taxon>malvids</taxon>
        <taxon>Myrtales</taxon>
        <taxon>Melastomataceae</taxon>
        <taxon>Melastomatoideae</taxon>
        <taxon>Melastomateae</taxon>
        <taxon>Melastoma</taxon>
    </lineage>
</organism>
<gene>
    <name evidence="1" type="ORF">MLD38_001282</name>
</gene>
<name>A0ACB9SHP2_9MYRT</name>
<evidence type="ECO:0000313" key="1">
    <source>
        <dbReference type="EMBL" id="KAI4389013.1"/>
    </source>
</evidence>
<protein>
    <submittedName>
        <fullName evidence="1">Uncharacterized protein</fullName>
    </submittedName>
</protein>